<sequence>MTTVTDITYDAKKRKKTEKIGDVTYEYIYNDNGTLSSSTQRFGDGSVLRYYPEYTYTDGLLTHTSRKVYRNNLEVDDQINDYIYDGSNRLSEDHYSLGGVRLYTYDSKNNVIKIEDRTIEGIVTTVNTYDANNRKITTSQTSTISALAPTSATYTYDSHDNIIKSVTTTGKNTVTVNNTYVYDADGYKTSFTGDDGTSGTYTYTTL</sequence>
<protein>
    <recommendedName>
        <fullName evidence="3">RHS repeat protein</fullName>
    </recommendedName>
</protein>
<dbReference type="EMBL" id="JABFCR010000072">
    <property type="protein sequence ID" value="NNU34833.1"/>
    <property type="molecule type" value="Genomic_DNA"/>
</dbReference>
<comment type="caution">
    <text evidence="1">The sequence shown here is derived from an EMBL/GenBank/DDBJ whole genome shotgun (WGS) entry which is preliminary data.</text>
</comment>
<dbReference type="Proteomes" id="UP000566071">
    <property type="component" value="Unassembled WGS sequence"/>
</dbReference>
<evidence type="ECO:0000313" key="2">
    <source>
        <dbReference type="Proteomes" id="UP000566071"/>
    </source>
</evidence>
<gene>
    <name evidence="1" type="ORF">HK413_13615</name>
</gene>
<keyword evidence="2" id="KW-1185">Reference proteome</keyword>
<organism evidence="1 2">
    <name type="scientific">Mucilaginibacter humi</name>
    <dbReference type="NCBI Taxonomy" id="2732510"/>
    <lineage>
        <taxon>Bacteria</taxon>
        <taxon>Pseudomonadati</taxon>
        <taxon>Bacteroidota</taxon>
        <taxon>Sphingobacteriia</taxon>
        <taxon>Sphingobacteriales</taxon>
        <taxon>Sphingobacteriaceae</taxon>
        <taxon>Mucilaginibacter</taxon>
    </lineage>
</organism>
<proteinExistence type="predicted"/>
<dbReference type="Gene3D" id="2.180.10.10">
    <property type="entry name" value="RHS repeat-associated core"/>
    <property type="match status" value="1"/>
</dbReference>
<reference evidence="1 2" key="1">
    <citation type="submission" date="2020-05" db="EMBL/GenBank/DDBJ databases">
        <authorList>
            <person name="Khan S.A."/>
            <person name="Jeon C.O."/>
            <person name="Chun B.H."/>
        </authorList>
    </citation>
    <scope>NUCLEOTIDE SEQUENCE [LARGE SCALE GENOMIC DNA]</scope>
    <source>
        <strain evidence="1 2">S1162</strain>
    </source>
</reference>
<evidence type="ECO:0000313" key="1">
    <source>
        <dbReference type="EMBL" id="NNU34833.1"/>
    </source>
</evidence>
<dbReference type="RefSeq" id="WP_175270498.1">
    <property type="nucleotide sequence ID" value="NZ_JABFCR010000072.1"/>
</dbReference>
<accession>A0ABX1W5E3</accession>
<name>A0ABX1W5E3_9SPHI</name>
<evidence type="ECO:0008006" key="3">
    <source>
        <dbReference type="Google" id="ProtNLM"/>
    </source>
</evidence>